<name>A0A0E0KIQ5_ORYPU</name>
<proteinExistence type="predicted"/>
<feature type="region of interest" description="Disordered" evidence="1">
    <location>
        <begin position="1"/>
        <end position="37"/>
    </location>
</feature>
<feature type="compositionally biased region" description="Gly residues" evidence="1">
    <location>
        <begin position="1"/>
        <end position="11"/>
    </location>
</feature>
<accession>A0A0E0KIQ5</accession>
<protein>
    <submittedName>
        <fullName evidence="2">Uncharacterized protein</fullName>
    </submittedName>
</protein>
<evidence type="ECO:0000313" key="2">
    <source>
        <dbReference type="EnsemblPlants" id="OPUNC03G30480.1"/>
    </source>
</evidence>
<organism evidence="2">
    <name type="scientific">Oryza punctata</name>
    <name type="common">Red rice</name>
    <dbReference type="NCBI Taxonomy" id="4537"/>
    <lineage>
        <taxon>Eukaryota</taxon>
        <taxon>Viridiplantae</taxon>
        <taxon>Streptophyta</taxon>
        <taxon>Embryophyta</taxon>
        <taxon>Tracheophyta</taxon>
        <taxon>Spermatophyta</taxon>
        <taxon>Magnoliopsida</taxon>
        <taxon>Liliopsida</taxon>
        <taxon>Poales</taxon>
        <taxon>Poaceae</taxon>
        <taxon>BOP clade</taxon>
        <taxon>Oryzoideae</taxon>
        <taxon>Oryzeae</taxon>
        <taxon>Oryzinae</taxon>
        <taxon>Oryza</taxon>
    </lineage>
</organism>
<dbReference type="Proteomes" id="UP000026962">
    <property type="component" value="Chromosome 3"/>
</dbReference>
<reference evidence="2" key="2">
    <citation type="submission" date="2018-05" db="EMBL/GenBank/DDBJ databases">
        <title>OpunRS2 (Oryza punctata Reference Sequence Version 2).</title>
        <authorList>
            <person name="Zhang J."/>
            <person name="Kudrna D."/>
            <person name="Lee S."/>
            <person name="Talag J."/>
            <person name="Welchert J."/>
            <person name="Wing R.A."/>
        </authorList>
    </citation>
    <scope>NUCLEOTIDE SEQUENCE [LARGE SCALE GENOMIC DNA]</scope>
</reference>
<dbReference type="EnsemblPlants" id="OPUNC03G30480.1">
    <property type="protein sequence ID" value="OPUNC03G30480.1"/>
    <property type="gene ID" value="OPUNC03G30480"/>
</dbReference>
<reference evidence="2" key="1">
    <citation type="submission" date="2015-04" db="UniProtKB">
        <authorList>
            <consortium name="EnsemblPlants"/>
        </authorList>
    </citation>
    <scope>IDENTIFICATION</scope>
</reference>
<dbReference type="AlphaFoldDB" id="A0A0E0KIQ5"/>
<dbReference type="Gramene" id="OPUNC03G30480.1">
    <property type="protein sequence ID" value="OPUNC03G30480.1"/>
    <property type="gene ID" value="OPUNC03G30480"/>
</dbReference>
<evidence type="ECO:0000313" key="3">
    <source>
        <dbReference type="Proteomes" id="UP000026962"/>
    </source>
</evidence>
<dbReference type="HOGENOM" id="CLU_1952320_0_0_1"/>
<evidence type="ECO:0000256" key="1">
    <source>
        <dbReference type="SAM" id="MobiDB-lite"/>
    </source>
</evidence>
<sequence>MHKVVAGGGCGREVSSGGSDMRPSGGNELSTSSCTAREDPVVAAARLRGGDARSGGDDELHIAGAGAGRAWVASCRLRRSSWTRTPQSRLRLGHLGCVLDVVGLKDSKSSESDKLSVEGAIRRALEASK</sequence>
<keyword evidence="3" id="KW-1185">Reference proteome</keyword>